<dbReference type="Pfam" id="PF00083">
    <property type="entry name" value="Sugar_tr"/>
    <property type="match status" value="1"/>
</dbReference>
<comment type="similarity">
    <text evidence="2 8">Belongs to the major facilitator superfamily. Sugar transporter (TC 2.A.1.1) family.</text>
</comment>
<name>A0A9P7JIL5_9AGAM</name>
<dbReference type="NCBIfam" id="TIGR00879">
    <property type="entry name" value="SP"/>
    <property type="match status" value="1"/>
</dbReference>
<evidence type="ECO:0000256" key="2">
    <source>
        <dbReference type="ARBA" id="ARBA00010992"/>
    </source>
</evidence>
<dbReference type="PANTHER" id="PTHR48022">
    <property type="entry name" value="PLASTIDIC GLUCOSE TRANSPORTER 4"/>
    <property type="match status" value="1"/>
</dbReference>
<feature type="transmembrane region" description="Helical" evidence="9">
    <location>
        <begin position="207"/>
        <end position="228"/>
    </location>
</feature>
<dbReference type="Gene3D" id="1.20.1250.20">
    <property type="entry name" value="MFS general substrate transporter like domains"/>
    <property type="match status" value="2"/>
</dbReference>
<dbReference type="PANTHER" id="PTHR48022:SF14">
    <property type="entry name" value="MAJOR FACILITATOR SUPERFAMILY (MFS) PROFILE DOMAIN-CONTAINING PROTEIN-RELATED"/>
    <property type="match status" value="1"/>
</dbReference>
<feature type="transmembrane region" description="Helical" evidence="9">
    <location>
        <begin position="295"/>
        <end position="317"/>
    </location>
</feature>
<sequence length="581" mass="63497">MILLETHHDYVVLPTTSEPREDVSEDTDLVLESLLRNNKGVTLDTPHGGSLVVHEGGHTYNYSYGPSGIPGLARNRYAVACVAFAGIGGISFGYDQGVISNVLVMKDFLTRWPIGPWEKGLMTAVLELGALFGAITSGILADKYCRRHSIFFASIIFCLGSGLQCGAQSLNDLIIGRAIGGFGVGALSMLSPLYMAEISPPELRGSLMALEQLAIVLGVVFGFWTGFLTRHIAGSASWRIPLALQFLPGISLCLGCFVLPPSPRLLVLHGCIDDARKTLAKLRLRTLDEAKEDPLIQAIFFLLFLELLEMQINVALVRRKSKDGLSRETWTALFGQEYVRRTLIGIMIMFFQQWSGINALLYYGPTLVESIGMHGDTVTLLVSGGIGIVQFLAVFPAILFLDRWGRKPLLKGGSAIMAVSHFMIAILIHLFQDDWGSNTMAAWVAVFCMYIFTAAYGISFGPIGWVLPSEVFPLSMRSKGVSLSTASNWINNFLIGLITPPLIEMSSAATFIIFACACFGAYLWSSYVVPETAGVSLEEMDAVFGSTAGQEDRKRRFELERELGLHDLIKGLVASDALRQE</sequence>
<dbReference type="FunFam" id="1.20.1250.20:FF:000026">
    <property type="entry name" value="MFS quinate transporter QutD"/>
    <property type="match status" value="1"/>
</dbReference>
<dbReference type="GO" id="GO:0016020">
    <property type="term" value="C:membrane"/>
    <property type="evidence" value="ECO:0007669"/>
    <property type="project" value="UniProtKB-SubCell"/>
</dbReference>
<evidence type="ECO:0000256" key="9">
    <source>
        <dbReference type="SAM" id="Phobius"/>
    </source>
</evidence>
<evidence type="ECO:0000256" key="5">
    <source>
        <dbReference type="ARBA" id="ARBA00022989"/>
    </source>
</evidence>
<dbReference type="InterPro" id="IPR020846">
    <property type="entry name" value="MFS_dom"/>
</dbReference>
<feature type="transmembrane region" description="Helical" evidence="9">
    <location>
        <begin position="413"/>
        <end position="431"/>
    </location>
</feature>
<evidence type="ECO:0000256" key="7">
    <source>
        <dbReference type="ARBA" id="ARBA00049119"/>
    </source>
</evidence>
<dbReference type="EMBL" id="JABBWG010000003">
    <property type="protein sequence ID" value="KAG1824487.1"/>
    <property type="molecule type" value="Genomic_DNA"/>
</dbReference>
<evidence type="ECO:0000313" key="11">
    <source>
        <dbReference type="EMBL" id="KAG1824487.1"/>
    </source>
</evidence>
<evidence type="ECO:0000256" key="1">
    <source>
        <dbReference type="ARBA" id="ARBA00004141"/>
    </source>
</evidence>
<dbReference type="PROSITE" id="PS50850">
    <property type="entry name" value="MFS"/>
    <property type="match status" value="1"/>
</dbReference>
<feature type="transmembrane region" description="Helical" evidence="9">
    <location>
        <begin position="174"/>
        <end position="195"/>
    </location>
</feature>
<dbReference type="PROSITE" id="PS00217">
    <property type="entry name" value="SUGAR_TRANSPORT_2"/>
    <property type="match status" value="1"/>
</dbReference>
<dbReference type="InterPro" id="IPR003663">
    <property type="entry name" value="Sugar/inositol_transpt"/>
</dbReference>
<feature type="transmembrane region" description="Helical" evidence="9">
    <location>
        <begin position="240"/>
        <end position="260"/>
    </location>
</feature>
<evidence type="ECO:0000256" key="8">
    <source>
        <dbReference type="RuleBase" id="RU003346"/>
    </source>
</evidence>
<dbReference type="InterPro" id="IPR005829">
    <property type="entry name" value="Sugar_transporter_CS"/>
</dbReference>
<keyword evidence="12" id="KW-1185">Reference proteome</keyword>
<reference evidence="11" key="1">
    <citation type="journal article" date="2020" name="New Phytol.">
        <title>Comparative genomics reveals dynamic genome evolution in host specialist ectomycorrhizal fungi.</title>
        <authorList>
            <person name="Lofgren L.A."/>
            <person name="Nguyen N.H."/>
            <person name="Vilgalys R."/>
            <person name="Ruytinx J."/>
            <person name="Liao H.L."/>
            <person name="Branco S."/>
            <person name="Kuo A."/>
            <person name="LaButti K."/>
            <person name="Lipzen A."/>
            <person name="Andreopoulos W."/>
            <person name="Pangilinan J."/>
            <person name="Riley R."/>
            <person name="Hundley H."/>
            <person name="Na H."/>
            <person name="Barry K."/>
            <person name="Grigoriev I.V."/>
            <person name="Stajich J.E."/>
            <person name="Kennedy P.G."/>
        </authorList>
    </citation>
    <scope>NUCLEOTIDE SEQUENCE</scope>
    <source>
        <strain evidence="11">MN1</strain>
    </source>
</reference>
<comment type="subcellular location">
    <subcellularLocation>
        <location evidence="1">Membrane</location>
        <topology evidence="1">Multi-pass membrane protein</topology>
    </subcellularLocation>
</comment>
<gene>
    <name evidence="11" type="ORF">BJ212DRAFT_1261582</name>
</gene>
<evidence type="ECO:0000256" key="4">
    <source>
        <dbReference type="ARBA" id="ARBA00022692"/>
    </source>
</evidence>
<feature type="domain" description="Major facilitator superfamily (MFS) profile" evidence="10">
    <location>
        <begin position="81"/>
        <end position="533"/>
    </location>
</feature>
<dbReference type="InterPro" id="IPR005828">
    <property type="entry name" value="MFS_sugar_transport-like"/>
</dbReference>
<comment type="caution">
    <text evidence="11">The sequence shown here is derived from an EMBL/GenBank/DDBJ whole genome shotgun (WGS) entry which is preliminary data.</text>
</comment>
<feature type="transmembrane region" description="Helical" evidence="9">
    <location>
        <begin position="443"/>
        <end position="468"/>
    </location>
</feature>
<keyword evidence="5 9" id="KW-1133">Transmembrane helix</keyword>
<feature type="transmembrane region" description="Helical" evidence="9">
    <location>
        <begin position="505"/>
        <end position="524"/>
    </location>
</feature>
<protein>
    <recommendedName>
        <fullName evidence="10">Major facilitator superfamily (MFS) profile domain-containing protein</fullName>
    </recommendedName>
</protein>
<feature type="transmembrane region" description="Helical" evidence="9">
    <location>
        <begin position="121"/>
        <end position="141"/>
    </location>
</feature>
<evidence type="ECO:0000259" key="10">
    <source>
        <dbReference type="PROSITE" id="PS50850"/>
    </source>
</evidence>
<keyword evidence="6 9" id="KW-0472">Membrane</keyword>
<dbReference type="GeneID" id="64624201"/>
<organism evidence="11 12">
    <name type="scientific">Suillus subaureus</name>
    <dbReference type="NCBI Taxonomy" id="48587"/>
    <lineage>
        <taxon>Eukaryota</taxon>
        <taxon>Fungi</taxon>
        <taxon>Dikarya</taxon>
        <taxon>Basidiomycota</taxon>
        <taxon>Agaricomycotina</taxon>
        <taxon>Agaricomycetes</taxon>
        <taxon>Agaricomycetidae</taxon>
        <taxon>Boletales</taxon>
        <taxon>Suillineae</taxon>
        <taxon>Suillaceae</taxon>
        <taxon>Suillus</taxon>
    </lineage>
</organism>
<dbReference type="AlphaFoldDB" id="A0A9P7JIL5"/>
<dbReference type="InterPro" id="IPR036259">
    <property type="entry name" value="MFS_trans_sf"/>
</dbReference>
<feature type="transmembrane region" description="Helical" evidence="9">
    <location>
        <begin position="480"/>
        <end position="499"/>
    </location>
</feature>
<dbReference type="Proteomes" id="UP000807769">
    <property type="component" value="Unassembled WGS sequence"/>
</dbReference>
<keyword evidence="3 8" id="KW-0813">Transport</keyword>
<keyword evidence="4 9" id="KW-0812">Transmembrane</keyword>
<comment type="catalytic activity">
    <reaction evidence="7">
        <text>myo-inositol(out) + H(+)(out) = myo-inositol(in) + H(+)(in)</text>
        <dbReference type="Rhea" id="RHEA:60364"/>
        <dbReference type="ChEBI" id="CHEBI:15378"/>
        <dbReference type="ChEBI" id="CHEBI:17268"/>
    </reaction>
</comment>
<dbReference type="OrthoDB" id="8120565at2759"/>
<feature type="transmembrane region" description="Helical" evidence="9">
    <location>
        <begin position="338"/>
        <end position="357"/>
    </location>
</feature>
<evidence type="ECO:0000313" key="12">
    <source>
        <dbReference type="Proteomes" id="UP000807769"/>
    </source>
</evidence>
<dbReference type="RefSeq" id="XP_041198204.1">
    <property type="nucleotide sequence ID" value="XM_041330184.1"/>
</dbReference>
<evidence type="ECO:0000256" key="3">
    <source>
        <dbReference type="ARBA" id="ARBA00022448"/>
    </source>
</evidence>
<dbReference type="InterPro" id="IPR050360">
    <property type="entry name" value="MFS_Sugar_Transporters"/>
</dbReference>
<dbReference type="GO" id="GO:0005351">
    <property type="term" value="F:carbohydrate:proton symporter activity"/>
    <property type="evidence" value="ECO:0007669"/>
    <property type="project" value="TreeGrafter"/>
</dbReference>
<dbReference type="SUPFAM" id="SSF103473">
    <property type="entry name" value="MFS general substrate transporter"/>
    <property type="match status" value="1"/>
</dbReference>
<accession>A0A9P7JIL5</accession>
<dbReference type="PRINTS" id="PR00171">
    <property type="entry name" value="SUGRTRNSPORT"/>
</dbReference>
<feature type="transmembrane region" description="Helical" evidence="9">
    <location>
        <begin position="377"/>
        <end position="401"/>
    </location>
</feature>
<proteinExistence type="inferred from homology"/>
<evidence type="ECO:0000256" key="6">
    <source>
        <dbReference type="ARBA" id="ARBA00023136"/>
    </source>
</evidence>
<dbReference type="PROSITE" id="PS00216">
    <property type="entry name" value="SUGAR_TRANSPORT_1"/>
    <property type="match status" value="1"/>
</dbReference>